<keyword evidence="1" id="KW-0472">Membrane</keyword>
<protein>
    <submittedName>
        <fullName evidence="2">FxsA family protein</fullName>
    </submittedName>
</protein>
<feature type="transmembrane region" description="Helical" evidence="1">
    <location>
        <begin position="6"/>
        <end position="24"/>
    </location>
</feature>
<dbReference type="RefSeq" id="WP_180913841.1">
    <property type="nucleotide sequence ID" value="NZ_CP059165.1"/>
</dbReference>
<dbReference type="Proteomes" id="UP000510682">
    <property type="component" value="Chromosome"/>
</dbReference>
<dbReference type="EMBL" id="CP059165">
    <property type="protein sequence ID" value="QLL05431.1"/>
    <property type="molecule type" value="Genomic_DNA"/>
</dbReference>
<feature type="transmembrane region" description="Helical" evidence="1">
    <location>
        <begin position="73"/>
        <end position="98"/>
    </location>
</feature>
<dbReference type="PANTHER" id="PTHR35335">
    <property type="entry name" value="UPF0716 PROTEIN FXSA"/>
    <property type="match status" value="1"/>
</dbReference>
<dbReference type="InterPro" id="IPR007313">
    <property type="entry name" value="FxsA"/>
</dbReference>
<dbReference type="KEGG" id="mgor:H0P51_16330"/>
<reference evidence="3" key="2">
    <citation type="submission" date="2023-07" db="EMBL/GenBank/DDBJ databases">
        <title>Description of Mycobacterium gordonae subsp. intergordonae subsp.nov. and Mycobacterium gordonae subsp. gordonae subsp. nov.</title>
        <authorList>
            <person name="Huang H."/>
        </authorList>
    </citation>
    <scope>NUCLEOTIDE SEQUENCE [LARGE SCALE GENOMIC DNA]</scope>
    <source>
        <strain evidence="3">24</strain>
    </source>
</reference>
<dbReference type="PANTHER" id="PTHR35335:SF1">
    <property type="entry name" value="UPF0716 PROTEIN FXSA"/>
    <property type="match status" value="1"/>
</dbReference>
<evidence type="ECO:0000313" key="2">
    <source>
        <dbReference type="EMBL" id="QLL05431.1"/>
    </source>
</evidence>
<name>A0A7D6HLP4_9MYCO</name>
<dbReference type="AlphaFoldDB" id="A0A7D6HLP4"/>
<keyword evidence="1" id="KW-0812">Transmembrane</keyword>
<accession>A0A7D6HLP4</accession>
<evidence type="ECO:0000256" key="1">
    <source>
        <dbReference type="SAM" id="Phobius"/>
    </source>
</evidence>
<proteinExistence type="predicted"/>
<dbReference type="NCBIfam" id="NF008528">
    <property type="entry name" value="PRK11463.1-2"/>
    <property type="match status" value="1"/>
</dbReference>
<reference evidence="3" key="1">
    <citation type="submission" date="2020-07" db="EMBL/GenBank/DDBJ databases">
        <title>Description of Mycobacterium gordonae subsp. intergordonae subsp.nov. and Mycobacterium gordonae subsp. gordonae subsp. nov.</title>
        <authorList>
            <person name="Yu X."/>
        </authorList>
    </citation>
    <scope>NUCLEOTIDE SEQUENCE [LARGE SCALE GENOMIC DNA]</scope>
    <source>
        <strain evidence="3">24</strain>
    </source>
</reference>
<feature type="transmembrane region" description="Helical" evidence="1">
    <location>
        <begin position="31"/>
        <end position="53"/>
    </location>
</feature>
<evidence type="ECO:0000313" key="3">
    <source>
        <dbReference type="Proteomes" id="UP000510682"/>
    </source>
</evidence>
<dbReference type="Pfam" id="PF04186">
    <property type="entry name" value="FxsA"/>
    <property type="match status" value="1"/>
</dbReference>
<keyword evidence="3" id="KW-1185">Reference proteome</keyword>
<dbReference type="GO" id="GO:0016020">
    <property type="term" value="C:membrane"/>
    <property type="evidence" value="ECO:0007669"/>
    <property type="project" value="InterPro"/>
</dbReference>
<gene>
    <name evidence="2" type="ORF">H0P51_16330</name>
</gene>
<keyword evidence="1" id="KW-1133">Transmembrane helix</keyword>
<organism evidence="2 3">
    <name type="scientific">Mycobacterium vicinigordonae</name>
    <dbReference type="NCBI Taxonomy" id="1719132"/>
    <lineage>
        <taxon>Bacteria</taxon>
        <taxon>Bacillati</taxon>
        <taxon>Actinomycetota</taxon>
        <taxon>Actinomycetes</taxon>
        <taxon>Mycobacteriales</taxon>
        <taxon>Mycobacteriaceae</taxon>
        <taxon>Mycobacterium</taxon>
    </lineage>
</organism>
<sequence>MLGRLFLIYAVVELMVTIGLAAAIGVGWTVLVLLVTFLGGVIVGAPMGGLQISRQFRQLRSGTQEPRNALTDGALTTLATGLVMVPGLASTVLGLLLLMPPVRAVARPGLAAVAWRVFERRVPLITDITDGHGRRDYIDGEVIDVHEGWDVDPPPLPSTPFVYQPSHRAP</sequence>